<proteinExistence type="predicted"/>
<feature type="region of interest" description="Disordered" evidence="2">
    <location>
        <begin position="1"/>
        <end position="35"/>
    </location>
</feature>
<keyword evidence="1" id="KW-0408">Iron</keyword>
<dbReference type="RefSeq" id="WP_158036264.1">
    <property type="nucleotide sequence ID" value="NZ_BAAAZV010000017.1"/>
</dbReference>
<evidence type="ECO:0000313" key="4">
    <source>
        <dbReference type="EMBL" id="KAB1632487.1"/>
    </source>
</evidence>
<comment type="caution">
    <text evidence="4">The sequence shown here is derived from an EMBL/GenBank/DDBJ whole genome shotgun (WGS) entry which is preliminary data.</text>
</comment>
<dbReference type="InterPro" id="IPR007167">
    <property type="entry name" value="Fe-transptr_FeoA-like"/>
</dbReference>
<feature type="compositionally biased region" description="Polar residues" evidence="2">
    <location>
        <begin position="25"/>
        <end position="35"/>
    </location>
</feature>
<name>A0A7C8BNH1_9MICO</name>
<feature type="region of interest" description="Disordered" evidence="2">
    <location>
        <begin position="124"/>
        <end position="156"/>
    </location>
</feature>
<evidence type="ECO:0000256" key="1">
    <source>
        <dbReference type="ARBA" id="ARBA00023004"/>
    </source>
</evidence>
<organism evidence="4 5">
    <name type="scientific">Pseudoclavibacter caeni</name>
    <dbReference type="NCBI Taxonomy" id="908846"/>
    <lineage>
        <taxon>Bacteria</taxon>
        <taxon>Bacillati</taxon>
        <taxon>Actinomycetota</taxon>
        <taxon>Actinomycetes</taxon>
        <taxon>Micrococcales</taxon>
        <taxon>Microbacteriaceae</taxon>
        <taxon>Pseudoclavibacter</taxon>
    </lineage>
</organism>
<dbReference type="InterPro" id="IPR038157">
    <property type="entry name" value="FeoA_core_dom"/>
</dbReference>
<feature type="compositionally biased region" description="Basic and acidic residues" evidence="2">
    <location>
        <begin position="131"/>
        <end position="156"/>
    </location>
</feature>
<dbReference type="EMBL" id="WBKA01000003">
    <property type="protein sequence ID" value="KAB1632487.1"/>
    <property type="molecule type" value="Genomic_DNA"/>
</dbReference>
<dbReference type="OrthoDB" id="3260514at2"/>
<dbReference type="AlphaFoldDB" id="A0A7C8BNH1"/>
<dbReference type="Proteomes" id="UP000481339">
    <property type="component" value="Unassembled WGS sequence"/>
</dbReference>
<dbReference type="GO" id="GO:0046914">
    <property type="term" value="F:transition metal ion binding"/>
    <property type="evidence" value="ECO:0007669"/>
    <property type="project" value="InterPro"/>
</dbReference>
<dbReference type="SMART" id="SM00899">
    <property type="entry name" value="FeoA"/>
    <property type="match status" value="1"/>
</dbReference>
<sequence>MRVQVPRVPVQGRTASVGSHRATGSDHSTSSHLSFGSHDQCQLTEIPCGVAVVIRDIAASGRDDAVDAGRIRRLRDLGLTPGTTVTVERRAPLRGPLQLRFRDSAMCLRRCEAELVMVEAASVPAPGEAADSARGETECANRVEADDPGHGEAAAR</sequence>
<dbReference type="Gene3D" id="2.30.30.90">
    <property type="match status" value="1"/>
</dbReference>
<dbReference type="InterPro" id="IPR052713">
    <property type="entry name" value="FeoA"/>
</dbReference>
<feature type="compositionally biased region" description="Low complexity" evidence="2">
    <location>
        <begin position="1"/>
        <end position="11"/>
    </location>
</feature>
<protein>
    <submittedName>
        <fullName evidence="4">Ferrous iron transport protein A</fullName>
    </submittedName>
</protein>
<dbReference type="PANTHER" id="PTHR42954">
    <property type="entry name" value="FE(2+) TRANSPORT PROTEIN A"/>
    <property type="match status" value="1"/>
</dbReference>
<accession>A0A7C8BNH1</accession>
<reference evidence="4 5" key="1">
    <citation type="submission" date="2019-09" db="EMBL/GenBank/DDBJ databases">
        <title>Phylogeny of genus Pseudoclavibacter and closely related genus.</title>
        <authorList>
            <person name="Li Y."/>
        </authorList>
    </citation>
    <scope>NUCLEOTIDE SEQUENCE [LARGE SCALE GENOMIC DNA]</scope>
    <source>
        <strain evidence="4 5">JCM 16921</strain>
    </source>
</reference>
<evidence type="ECO:0000256" key="2">
    <source>
        <dbReference type="SAM" id="MobiDB-lite"/>
    </source>
</evidence>
<evidence type="ECO:0000259" key="3">
    <source>
        <dbReference type="SMART" id="SM00899"/>
    </source>
</evidence>
<feature type="domain" description="Ferrous iron transporter FeoA-like" evidence="3">
    <location>
        <begin position="41"/>
        <end position="120"/>
    </location>
</feature>
<dbReference type="PANTHER" id="PTHR42954:SF2">
    <property type="entry name" value="FE(2+) TRANSPORT PROTEIN A"/>
    <property type="match status" value="1"/>
</dbReference>
<keyword evidence="5" id="KW-1185">Reference proteome</keyword>
<dbReference type="InterPro" id="IPR008988">
    <property type="entry name" value="Transcriptional_repressor_C"/>
</dbReference>
<dbReference type="Pfam" id="PF04023">
    <property type="entry name" value="FeoA"/>
    <property type="match status" value="1"/>
</dbReference>
<dbReference type="SUPFAM" id="SSF50037">
    <property type="entry name" value="C-terminal domain of transcriptional repressors"/>
    <property type="match status" value="1"/>
</dbReference>
<evidence type="ECO:0000313" key="5">
    <source>
        <dbReference type="Proteomes" id="UP000481339"/>
    </source>
</evidence>
<gene>
    <name evidence="4" type="ORF">F8O02_05685</name>
</gene>